<keyword evidence="4 7" id="KW-0472">Membrane</keyword>
<dbReference type="Ensembl" id="ENSOGAT00000029182.1">
    <property type="protein sequence ID" value="ENSOGAP00000021429.1"/>
    <property type="gene ID" value="ENSOGAG00000028664.1"/>
</dbReference>
<sequence>MDHVHFLTSHIEPWLSFTSAVLNINPQLTFLAGLGLLLLSVWYLVMKSFVPTVQENKEIDKDQDRAKRSQKYEPFRGKRTGKSQAKEERKLISMLTSSVSPVFCSPWGEHRDTMSFRKLLCPDPLCEVCNTTPTEIMKVLLRKTQDTTNLAVSSSDSEPSYSESPFILSSALSESTPRDQIPAPPPDPSPSPPSTLSPDLKTLPNLPSPAPPSNSLPPEPVPPLGSKFPMKRSPPRPLASPRSPPHHTQRAGLGLPAEHTLPIKTIFAFDPILLRDVNSLPNLSQTKSHTVSRHHHHTAPTPSASPRPATSGVTQSKFISLLSKLVPNSAKMSTYTLTFRGIDSSPLAASEFPLWKPYATDLFPSNLSLHDLKQELQVPHTTEACFVGKPDANLVEGSNLFLSNPTAMALLERHVKKGDDFLLQEENEKKMGSSPDQHKSDHLPNLSANKSASVSDKHESAVPLPLSTNKGKADKLHLHQQPSHSKTLAVTQGQAQTQLQSPLPNPRPEPLSQIRLCGVCVHKPQKEAQCLMPSENCHLEWNVLQKQHEAEWGLPSVVKKSQADLCPPAPHITLTSQASRAYVPISILPGDFPLSTELRKKLEHHLRKRLIQHRWGLPRRVRESVSLLNPQRDPPETSESKFHYGLSWISLCKNQSSKELKNLGLNQSRSFQERCAEMFLHEKGVKKGQGHSLENSTKGHLSSNPDRSSDKGLGYDSVKHLRNQRGNVQRRNLRDSNAIWGQNQSENALTAKLSMKFKKINGSRLSGKANYSWHSTKHTVTLLEKSHSQIKHRNMAPSVGKDSFLNTSHELGFLGSSQRERLEAHIKNFHMRTMQGLPP</sequence>
<keyword evidence="2 7" id="KW-0812">Transmembrane</keyword>
<evidence type="ECO:0000256" key="1">
    <source>
        <dbReference type="ARBA" id="ARBA00004167"/>
    </source>
</evidence>
<evidence type="ECO:0000313" key="10">
    <source>
        <dbReference type="Ensembl" id="ENSOGAP00000021429.1"/>
    </source>
</evidence>
<feature type="compositionally biased region" description="Pro residues" evidence="6">
    <location>
        <begin position="206"/>
        <end position="223"/>
    </location>
</feature>
<organism evidence="10 11">
    <name type="scientific">Otolemur garnettii</name>
    <name type="common">Small-eared galago</name>
    <name type="synonym">Garnett's greater bushbaby</name>
    <dbReference type="NCBI Taxonomy" id="30611"/>
    <lineage>
        <taxon>Eukaryota</taxon>
        <taxon>Metazoa</taxon>
        <taxon>Chordata</taxon>
        <taxon>Craniata</taxon>
        <taxon>Vertebrata</taxon>
        <taxon>Euteleostomi</taxon>
        <taxon>Mammalia</taxon>
        <taxon>Eutheria</taxon>
        <taxon>Euarchontoglires</taxon>
        <taxon>Primates</taxon>
        <taxon>Strepsirrhini</taxon>
        <taxon>Lorisiformes</taxon>
        <taxon>Galagidae</taxon>
        <taxon>Otolemur</taxon>
    </lineage>
</organism>
<evidence type="ECO:0000256" key="5">
    <source>
        <dbReference type="ARBA" id="ARBA00035009"/>
    </source>
</evidence>
<dbReference type="eggNOG" id="ENOG502SH7F">
    <property type="taxonomic scope" value="Eukaryota"/>
</dbReference>
<dbReference type="HOGENOM" id="CLU_007854_1_0_1"/>
<dbReference type="InterPro" id="IPR027970">
    <property type="entry name" value="SPATA31-like"/>
</dbReference>
<dbReference type="InterPro" id="IPR039509">
    <property type="entry name" value="SPATA31"/>
</dbReference>
<feature type="compositionally biased region" description="Low complexity" evidence="6">
    <location>
        <begin position="153"/>
        <end position="165"/>
    </location>
</feature>
<feature type="compositionally biased region" description="Low complexity" evidence="6">
    <location>
        <begin position="196"/>
        <end position="205"/>
    </location>
</feature>
<feature type="region of interest" description="Disordered" evidence="6">
    <location>
        <begin position="146"/>
        <end position="165"/>
    </location>
</feature>
<feature type="compositionally biased region" description="Basic and acidic residues" evidence="6">
    <location>
        <begin position="429"/>
        <end position="442"/>
    </location>
</feature>
<feature type="region of interest" description="Disordered" evidence="6">
    <location>
        <begin position="686"/>
        <end position="715"/>
    </location>
</feature>
<dbReference type="Pfam" id="PF14650">
    <property type="entry name" value="FAM75"/>
    <property type="match status" value="1"/>
</dbReference>
<accession>H0XZ86</accession>
<dbReference type="EMBL" id="AAQR03161996">
    <property type="status" value="NOT_ANNOTATED_CDS"/>
    <property type="molecule type" value="Genomic_DNA"/>
</dbReference>
<dbReference type="GeneTree" id="ENSGT00950000183043"/>
<reference evidence="11" key="1">
    <citation type="submission" date="2011-03" db="EMBL/GenBank/DDBJ databases">
        <title>Version 3 of the genome sequence of Otolemur garnettii (Bushbaby).</title>
        <authorList>
            <consortium name="The Broad Institute Genome Sequencing Platform"/>
            <person name="Di Palma F."/>
            <person name="Johnson J."/>
            <person name="Lander E.S."/>
            <person name="Lindblad-Toh K."/>
            <person name="Jaffe D.B."/>
            <person name="Gnerre S."/>
            <person name="MacCallum I."/>
            <person name="Przybylski D."/>
            <person name="Ribeiro F.J."/>
            <person name="Burton J.N."/>
            <person name="Walker B.J."/>
            <person name="Sharpe T."/>
            <person name="Hall G."/>
        </authorList>
    </citation>
    <scope>NUCLEOTIDE SEQUENCE [LARGE SCALE GENOMIC DNA]</scope>
</reference>
<reference evidence="10" key="2">
    <citation type="submission" date="2025-08" db="UniProtKB">
        <authorList>
            <consortium name="Ensembl"/>
        </authorList>
    </citation>
    <scope>IDENTIFICATION</scope>
</reference>
<feature type="region of interest" description="Disordered" evidence="6">
    <location>
        <begin position="429"/>
        <end position="507"/>
    </location>
</feature>
<feature type="domain" description="SPATA31" evidence="8">
    <location>
        <begin position="446"/>
        <end position="773"/>
    </location>
</feature>
<dbReference type="PANTHER" id="PTHR21859:SF12">
    <property type="entry name" value="SPERMATOGENESIS-ASSOCIATED PROTEIN 31D1"/>
    <property type="match status" value="1"/>
</dbReference>
<dbReference type="PANTHER" id="PTHR21859">
    <property type="entry name" value="ACROSOME-SPECIFIC PROTEIN"/>
    <property type="match status" value="1"/>
</dbReference>
<dbReference type="Pfam" id="PF15371">
    <property type="entry name" value="DUF4599"/>
    <property type="match status" value="1"/>
</dbReference>
<proteinExistence type="inferred from homology"/>
<dbReference type="Proteomes" id="UP000005225">
    <property type="component" value="Unassembled WGS sequence"/>
</dbReference>
<dbReference type="AlphaFoldDB" id="H0XZ86"/>
<feature type="compositionally biased region" description="Polar residues" evidence="6">
    <location>
        <begin position="480"/>
        <end position="502"/>
    </location>
</feature>
<evidence type="ECO:0000259" key="9">
    <source>
        <dbReference type="Pfam" id="PF15371"/>
    </source>
</evidence>
<protein>
    <recommendedName>
        <fullName evidence="12">DUF4599 domain-containing protein</fullName>
    </recommendedName>
</protein>
<feature type="compositionally biased region" description="Basic and acidic residues" evidence="6">
    <location>
        <begin position="57"/>
        <end position="76"/>
    </location>
</feature>
<evidence type="ECO:0000256" key="4">
    <source>
        <dbReference type="ARBA" id="ARBA00023136"/>
    </source>
</evidence>
<dbReference type="OMA" id="HCLEYNI"/>
<keyword evidence="3 7" id="KW-1133">Transmembrane helix</keyword>
<feature type="transmembrane region" description="Helical" evidence="7">
    <location>
        <begin position="24"/>
        <end position="45"/>
    </location>
</feature>
<feature type="compositionally biased region" description="Pro residues" evidence="6">
    <location>
        <begin position="182"/>
        <end position="195"/>
    </location>
</feature>
<evidence type="ECO:0000256" key="3">
    <source>
        <dbReference type="ARBA" id="ARBA00022989"/>
    </source>
</evidence>
<evidence type="ECO:0000256" key="6">
    <source>
        <dbReference type="SAM" id="MobiDB-lite"/>
    </source>
</evidence>
<name>H0XZ86_OTOGA</name>
<keyword evidence="11" id="KW-1185">Reference proteome</keyword>
<dbReference type="STRING" id="30611.ENSOGAP00000021429"/>
<comment type="similarity">
    <text evidence="5">Belongs to the SPATA31 family.</text>
</comment>
<evidence type="ECO:0000256" key="2">
    <source>
        <dbReference type="ARBA" id="ARBA00022692"/>
    </source>
</evidence>
<evidence type="ECO:0000256" key="7">
    <source>
        <dbReference type="SAM" id="Phobius"/>
    </source>
</evidence>
<feature type="region of interest" description="Disordered" evidence="6">
    <location>
        <begin position="173"/>
        <end position="256"/>
    </location>
</feature>
<comment type="subcellular location">
    <subcellularLocation>
        <location evidence="1">Membrane</location>
        <topology evidence="1">Single-pass membrane protein</topology>
    </subcellularLocation>
</comment>
<dbReference type="InParanoid" id="H0XZ86"/>
<feature type="domain" description="SPATA31-like" evidence="9">
    <location>
        <begin position="65"/>
        <end position="159"/>
    </location>
</feature>
<dbReference type="GO" id="GO:0016020">
    <property type="term" value="C:membrane"/>
    <property type="evidence" value="ECO:0007669"/>
    <property type="project" value="UniProtKB-SubCell"/>
</dbReference>
<evidence type="ECO:0008006" key="12">
    <source>
        <dbReference type="Google" id="ProtNLM"/>
    </source>
</evidence>
<feature type="region of interest" description="Disordered" evidence="6">
    <location>
        <begin position="285"/>
        <end position="312"/>
    </location>
</feature>
<reference evidence="10" key="3">
    <citation type="submission" date="2025-09" db="UniProtKB">
        <authorList>
            <consortium name="Ensembl"/>
        </authorList>
    </citation>
    <scope>IDENTIFICATION</scope>
</reference>
<feature type="region of interest" description="Disordered" evidence="6">
    <location>
        <begin position="57"/>
        <end position="88"/>
    </location>
</feature>
<evidence type="ECO:0000313" key="11">
    <source>
        <dbReference type="Proteomes" id="UP000005225"/>
    </source>
</evidence>
<feature type="compositionally biased region" description="Low complexity" evidence="6">
    <location>
        <begin position="299"/>
        <end position="311"/>
    </location>
</feature>
<evidence type="ECO:0000259" key="8">
    <source>
        <dbReference type="Pfam" id="PF14650"/>
    </source>
</evidence>
<feature type="compositionally biased region" description="Polar residues" evidence="6">
    <location>
        <begin position="692"/>
        <end position="706"/>
    </location>
</feature>